<evidence type="ECO:0000313" key="3">
    <source>
        <dbReference type="Proteomes" id="UP000246661"/>
    </source>
</evidence>
<feature type="transmembrane region" description="Helical" evidence="1">
    <location>
        <begin position="97"/>
        <end position="117"/>
    </location>
</feature>
<evidence type="ECO:0000313" key="2">
    <source>
        <dbReference type="EMBL" id="PWW21664.1"/>
    </source>
</evidence>
<protein>
    <submittedName>
        <fullName evidence="2">Uncharacterized protein</fullName>
    </submittedName>
</protein>
<dbReference type="OrthoDB" id="5192819at2"/>
<keyword evidence="1" id="KW-1133">Transmembrane helix</keyword>
<feature type="transmembrane region" description="Helical" evidence="1">
    <location>
        <begin position="34"/>
        <end position="52"/>
    </location>
</feature>
<dbReference type="Proteomes" id="UP000246661">
    <property type="component" value="Unassembled WGS sequence"/>
</dbReference>
<name>A0A317QFY0_9ACTN</name>
<evidence type="ECO:0000256" key="1">
    <source>
        <dbReference type="SAM" id="Phobius"/>
    </source>
</evidence>
<comment type="caution">
    <text evidence="2">The sequence shown here is derived from an EMBL/GenBank/DDBJ whole genome shotgun (WGS) entry which is preliminary data.</text>
</comment>
<feature type="transmembrane region" description="Helical" evidence="1">
    <location>
        <begin position="58"/>
        <end position="77"/>
    </location>
</feature>
<organism evidence="2 3">
    <name type="scientific">Geodermatophilus normandii</name>
    <dbReference type="NCBI Taxonomy" id="1137989"/>
    <lineage>
        <taxon>Bacteria</taxon>
        <taxon>Bacillati</taxon>
        <taxon>Actinomycetota</taxon>
        <taxon>Actinomycetes</taxon>
        <taxon>Geodermatophilales</taxon>
        <taxon>Geodermatophilaceae</taxon>
        <taxon>Geodermatophilus</taxon>
    </lineage>
</organism>
<dbReference type="RefSeq" id="WP_110004475.1">
    <property type="nucleotide sequence ID" value="NZ_QGTX01000001.1"/>
</dbReference>
<sequence>MESHGTTDRTTAAEQLAALQDQRSALADRVVQPWWYDALLGLLVAGFVSSYATRDARWITLALVVLALGGLGLVQVYRRRTGLWVSGLRPGATQRAIRAWAVLYAVVLAAGAVAEFLMQVRGAMVVAGVVIGAGLVLVSRWWARLYVAELRGGL</sequence>
<keyword evidence="1" id="KW-0472">Membrane</keyword>
<dbReference type="EMBL" id="QGTX01000001">
    <property type="protein sequence ID" value="PWW21664.1"/>
    <property type="molecule type" value="Genomic_DNA"/>
</dbReference>
<reference evidence="3" key="1">
    <citation type="submission" date="2018-05" db="EMBL/GenBank/DDBJ databases">
        <authorList>
            <person name="Klenk H.-P."/>
            <person name="Huntemann M."/>
            <person name="Clum A."/>
            <person name="Pillay M."/>
            <person name="Palaniappan K."/>
            <person name="Varghese N."/>
            <person name="Mikhailova N."/>
            <person name="Stamatis D."/>
            <person name="Reddy T."/>
            <person name="Daum C."/>
            <person name="Shapiro N."/>
            <person name="Ivanova N."/>
            <person name="Kyrpides N."/>
            <person name="Woyke T."/>
        </authorList>
    </citation>
    <scope>NUCLEOTIDE SEQUENCE [LARGE SCALE GENOMIC DNA]</scope>
    <source>
        <strain evidence="3">DSM 45417</strain>
    </source>
</reference>
<accession>A0A317QFY0</accession>
<proteinExistence type="predicted"/>
<keyword evidence="1" id="KW-0812">Transmembrane</keyword>
<gene>
    <name evidence="2" type="ORF">JD79_00799</name>
</gene>
<feature type="transmembrane region" description="Helical" evidence="1">
    <location>
        <begin position="123"/>
        <end position="143"/>
    </location>
</feature>
<dbReference type="AlphaFoldDB" id="A0A317QFY0"/>
<keyword evidence="3" id="KW-1185">Reference proteome</keyword>